<reference evidence="2" key="1">
    <citation type="journal article" date="2014" name="Front. Microbiol.">
        <title>High frequency of phylogenetically diverse reductive dehalogenase-homologous genes in deep subseafloor sedimentary metagenomes.</title>
        <authorList>
            <person name="Kawai M."/>
            <person name="Futagami T."/>
            <person name="Toyoda A."/>
            <person name="Takaki Y."/>
            <person name="Nishi S."/>
            <person name="Hori S."/>
            <person name="Arai W."/>
            <person name="Tsubouchi T."/>
            <person name="Morono Y."/>
            <person name="Uchiyama I."/>
            <person name="Ito T."/>
            <person name="Fujiyama A."/>
            <person name="Inagaki F."/>
            <person name="Takami H."/>
        </authorList>
    </citation>
    <scope>NUCLEOTIDE SEQUENCE</scope>
    <source>
        <strain evidence="2">Expedition CK06-06</strain>
    </source>
</reference>
<evidence type="ECO:0000256" key="1">
    <source>
        <dbReference type="SAM" id="MobiDB-lite"/>
    </source>
</evidence>
<feature type="compositionally biased region" description="Basic and acidic residues" evidence="1">
    <location>
        <begin position="12"/>
        <end position="22"/>
    </location>
</feature>
<evidence type="ECO:0000313" key="2">
    <source>
        <dbReference type="EMBL" id="GAG92271.1"/>
    </source>
</evidence>
<comment type="caution">
    <text evidence="2">The sequence shown here is derived from an EMBL/GenBank/DDBJ whole genome shotgun (WGS) entry which is preliminary data.</text>
</comment>
<sequence>MPKETTTQAKKLKGEKEKKEVDLAPSPKPIQVLEPVTGDSETETKETPRIKTVLDVVGFARGRAVGRKEGFADGRRYTVTIAEDYLAQSLKLPSRDALANSNQIPTWWIAALFKAWGVEALPDDILTRTDDLQ</sequence>
<proteinExistence type="predicted"/>
<dbReference type="EMBL" id="BART01023412">
    <property type="protein sequence ID" value="GAG92271.1"/>
    <property type="molecule type" value="Genomic_DNA"/>
</dbReference>
<organism evidence="2">
    <name type="scientific">marine sediment metagenome</name>
    <dbReference type="NCBI Taxonomy" id="412755"/>
    <lineage>
        <taxon>unclassified sequences</taxon>
        <taxon>metagenomes</taxon>
        <taxon>ecological metagenomes</taxon>
    </lineage>
</organism>
<feature type="region of interest" description="Disordered" evidence="1">
    <location>
        <begin position="1"/>
        <end position="46"/>
    </location>
</feature>
<name>X1D716_9ZZZZ</name>
<gene>
    <name evidence="2" type="ORF">S01H4_42602</name>
</gene>
<accession>X1D716</accession>
<dbReference type="AlphaFoldDB" id="X1D716"/>
<protein>
    <submittedName>
        <fullName evidence="2">Uncharacterized protein</fullName>
    </submittedName>
</protein>